<dbReference type="GO" id="GO:0008234">
    <property type="term" value="F:cysteine-type peptidase activity"/>
    <property type="evidence" value="ECO:0007669"/>
    <property type="project" value="UniProtKB-KW"/>
</dbReference>
<evidence type="ECO:0000313" key="7">
    <source>
        <dbReference type="Proteomes" id="UP000261284"/>
    </source>
</evidence>
<dbReference type="InterPro" id="IPR041382">
    <property type="entry name" value="SH3_16"/>
</dbReference>
<dbReference type="Pfam" id="PF00877">
    <property type="entry name" value="NLPC_P60"/>
    <property type="match status" value="1"/>
</dbReference>
<dbReference type="PANTHER" id="PTHR47053:SF1">
    <property type="entry name" value="MUREIN DD-ENDOPEPTIDASE MEPH-RELATED"/>
    <property type="match status" value="1"/>
</dbReference>
<organism evidence="6 7">
    <name type="scientific">Deminuibacter soli</name>
    <dbReference type="NCBI Taxonomy" id="2291815"/>
    <lineage>
        <taxon>Bacteria</taxon>
        <taxon>Pseudomonadati</taxon>
        <taxon>Bacteroidota</taxon>
        <taxon>Chitinophagia</taxon>
        <taxon>Chitinophagales</taxon>
        <taxon>Chitinophagaceae</taxon>
        <taxon>Deminuibacter</taxon>
    </lineage>
</organism>
<dbReference type="Gene3D" id="3.90.1720.10">
    <property type="entry name" value="endopeptidase domain like (from Nostoc punctiforme)"/>
    <property type="match status" value="1"/>
</dbReference>
<evidence type="ECO:0000256" key="3">
    <source>
        <dbReference type="ARBA" id="ARBA00022801"/>
    </source>
</evidence>
<keyword evidence="2" id="KW-0645">Protease</keyword>
<dbReference type="InterPro" id="IPR038765">
    <property type="entry name" value="Papain-like_cys_pep_sf"/>
</dbReference>
<dbReference type="SUPFAM" id="SSF54001">
    <property type="entry name" value="Cysteine proteinases"/>
    <property type="match status" value="1"/>
</dbReference>
<reference evidence="6 7" key="1">
    <citation type="submission" date="2018-08" db="EMBL/GenBank/DDBJ databases">
        <title>Chitinophagaceae sp. K23C18032701, a novel bacterium isolated from forest soil.</title>
        <authorList>
            <person name="Wang C."/>
        </authorList>
    </citation>
    <scope>NUCLEOTIDE SEQUENCE [LARGE SCALE GENOMIC DNA]</scope>
    <source>
        <strain evidence="6 7">K23C18032701</strain>
    </source>
</reference>
<dbReference type="InterPro" id="IPR051202">
    <property type="entry name" value="Peptidase_C40"/>
</dbReference>
<dbReference type="EMBL" id="QTJU01000004">
    <property type="protein sequence ID" value="RFM27757.1"/>
    <property type="molecule type" value="Genomic_DNA"/>
</dbReference>
<keyword evidence="4" id="KW-0788">Thiol protease</keyword>
<evidence type="ECO:0000313" key="6">
    <source>
        <dbReference type="EMBL" id="RFM27757.1"/>
    </source>
</evidence>
<comment type="similarity">
    <text evidence="1">Belongs to the peptidase C40 family.</text>
</comment>
<sequence length="357" mass="39262">MAVCGGTNNSKQQHNETGNKYSPYMRKQCWLAALFIFHLAGAGAQSVKDSVPAPIAGGVVTLSVCNNRLTPDQRAEMVTQTLLGTPVQILRKDKGYYQVRTPDGYVSYTEMSGVQLLDTTALKAWLHADKIVYTAGYGYVLDAPNKHGAQVSDLVAGDILRVLRKKRRYYQVQFPDNRTGYVPVKETMPYTQWVARKNPDAAAILATAQRFTGVPYLWGGTSVKGVDCSGFTKSCYYLNGIVLPRDASQQALVGEPVDITEHDTISNSKCLRNLQAGDLLFFAVKKGTPQQHVIHTAIYMGGGRFIQAAGMVRVNSIVPGAPDFDAREYERLVSARRMLTAIGTNAVTRVEAHPYYQ</sequence>
<dbReference type="Pfam" id="PF18348">
    <property type="entry name" value="SH3_16"/>
    <property type="match status" value="1"/>
</dbReference>
<dbReference type="AlphaFoldDB" id="A0A3E1NIJ9"/>
<evidence type="ECO:0000256" key="1">
    <source>
        <dbReference type="ARBA" id="ARBA00007074"/>
    </source>
</evidence>
<keyword evidence="7" id="KW-1185">Reference proteome</keyword>
<evidence type="ECO:0000256" key="2">
    <source>
        <dbReference type="ARBA" id="ARBA00022670"/>
    </source>
</evidence>
<accession>A0A3E1NIJ9</accession>
<dbReference type="Gene3D" id="2.30.30.40">
    <property type="entry name" value="SH3 Domains"/>
    <property type="match status" value="2"/>
</dbReference>
<dbReference type="PANTHER" id="PTHR47053">
    <property type="entry name" value="MUREIN DD-ENDOPEPTIDASE MEPH-RELATED"/>
    <property type="match status" value="1"/>
</dbReference>
<dbReference type="GO" id="GO:0006508">
    <property type="term" value="P:proteolysis"/>
    <property type="evidence" value="ECO:0007669"/>
    <property type="project" value="UniProtKB-KW"/>
</dbReference>
<comment type="caution">
    <text evidence="6">The sequence shown here is derived from an EMBL/GenBank/DDBJ whole genome shotgun (WGS) entry which is preliminary data.</text>
</comment>
<keyword evidence="3 6" id="KW-0378">Hydrolase</keyword>
<evidence type="ECO:0000256" key="4">
    <source>
        <dbReference type="ARBA" id="ARBA00022807"/>
    </source>
</evidence>
<name>A0A3E1NIJ9_9BACT</name>
<dbReference type="PROSITE" id="PS51935">
    <property type="entry name" value="NLPC_P60"/>
    <property type="match status" value="1"/>
</dbReference>
<proteinExistence type="inferred from homology"/>
<evidence type="ECO:0000259" key="5">
    <source>
        <dbReference type="PROSITE" id="PS51935"/>
    </source>
</evidence>
<dbReference type="Proteomes" id="UP000261284">
    <property type="component" value="Unassembled WGS sequence"/>
</dbReference>
<dbReference type="InterPro" id="IPR000064">
    <property type="entry name" value="NLP_P60_dom"/>
</dbReference>
<feature type="domain" description="NlpC/P60" evidence="5">
    <location>
        <begin position="198"/>
        <end position="339"/>
    </location>
</feature>
<protein>
    <submittedName>
        <fullName evidence="6">Glycoside hydrolase</fullName>
    </submittedName>
</protein>
<gene>
    <name evidence="6" type="ORF">DXN05_13735</name>
</gene>